<sequence length="369" mass="40738">MVGVVIGNHFLPTPCMGLEHLSRKQEGFEMAVSFLTTLRESTVESSLLRALSAMEGFFLSRFRSGELHSSTPQKCCGMENLWITKSDEGGPWVGAAYSVFIKLLLELIGKVGVSATVHVGIFRTLVQFVRLESPGMFSDLLCEKLMTFLATEKSKDASAQKDLLNTLKSSVTSLRPLSSQEECEYYMKSRLLSSQPEGCTVAASDTFLSSLAVQVDEELGQLAACKDSGTNDLPEKGLRCGRKMKCADWIVSAARGKEDDDDDDDDDDDEEEDDDEEDEKDVVGGEEDDVEGEEGDEEGDDEEEDDEGEGDDNGEDDDGEEEDAEDDDEDGEGEEEEDDEEGDQDEEEDEDDTEAESEEDVEPPKKKRK</sequence>
<feature type="compositionally biased region" description="Acidic residues" evidence="1">
    <location>
        <begin position="259"/>
        <end position="361"/>
    </location>
</feature>
<dbReference type="PANTHER" id="PTHR35711">
    <property type="entry name" value="EXPRESSED PROTEIN"/>
    <property type="match status" value="1"/>
</dbReference>
<protein>
    <submittedName>
        <fullName evidence="2">Uncharacterized protein</fullName>
    </submittedName>
</protein>
<keyword evidence="3" id="KW-1185">Reference proteome</keyword>
<accession>A0ABD3IFL0</accession>
<comment type="caution">
    <text evidence="2">The sequence shown here is derived from an EMBL/GenBank/DDBJ whole genome shotgun (WGS) entry which is preliminary data.</text>
</comment>
<proteinExistence type="predicted"/>
<dbReference type="AlphaFoldDB" id="A0ABD3IFL0"/>
<evidence type="ECO:0000313" key="2">
    <source>
        <dbReference type="EMBL" id="KAL3702422.1"/>
    </source>
</evidence>
<evidence type="ECO:0000313" key="3">
    <source>
        <dbReference type="Proteomes" id="UP001633002"/>
    </source>
</evidence>
<evidence type="ECO:0000256" key="1">
    <source>
        <dbReference type="SAM" id="MobiDB-lite"/>
    </source>
</evidence>
<name>A0ABD3IFL0_9MARC</name>
<dbReference type="Proteomes" id="UP001633002">
    <property type="component" value="Unassembled WGS sequence"/>
</dbReference>
<feature type="region of interest" description="Disordered" evidence="1">
    <location>
        <begin position="255"/>
        <end position="369"/>
    </location>
</feature>
<organism evidence="2 3">
    <name type="scientific">Riccia sorocarpa</name>
    <dbReference type="NCBI Taxonomy" id="122646"/>
    <lineage>
        <taxon>Eukaryota</taxon>
        <taxon>Viridiplantae</taxon>
        <taxon>Streptophyta</taxon>
        <taxon>Embryophyta</taxon>
        <taxon>Marchantiophyta</taxon>
        <taxon>Marchantiopsida</taxon>
        <taxon>Marchantiidae</taxon>
        <taxon>Marchantiales</taxon>
        <taxon>Ricciaceae</taxon>
        <taxon>Riccia</taxon>
    </lineage>
</organism>
<dbReference type="EMBL" id="JBJQOH010000001">
    <property type="protein sequence ID" value="KAL3702422.1"/>
    <property type="molecule type" value="Genomic_DNA"/>
</dbReference>
<gene>
    <name evidence="2" type="ORF">R1sor_020444</name>
</gene>
<dbReference type="PANTHER" id="PTHR35711:SF1">
    <property type="entry name" value="ECTODERMAL, ISOFORM F"/>
    <property type="match status" value="1"/>
</dbReference>
<reference evidence="2 3" key="1">
    <citation type="submission" date="2024-09" db="EMBL/GenBank/DDBJ databases">
        <title>Chromosome-scale assembly of Riccia sorocarpa.</title>
        <authorList>
            <person name="Paukszto L."/>
        </authorList>
    </citation>
    <scope>NUCLEOTIDE SEQUENCE [LARGE SCALE GENOMIC DNA]</scope>
    <source>
        <strain evidence="2">LP-2024</strain>
        <tissue evidence="2">Aerial parts of the thallus</tissue>
    </source>
</reference>